<evidence type="ECO:0000313" key="2">
    <source>
        <dbReference type="Proteomes" id="UP000617041"/>
    </source>
</evidence>
<accession>A0A934US22</accession>
<name>A0A934US22_9BURK</name>
<dbReference type="EMBL" id="JAEDAO010000001">
    <property type="protein sequence ID" value="MBK0393775.1"/>
    <property type="molecule type" value="Genomic_DNA"/>
</dbReference>
<evidence type="ECO:0000313" key="1">
    <source>
        <dbReference type="EMBL" id="MBK0393775.1"/>
    </source>
</evidence>
<dbReference type="Proteomes" id="UP000617041">
    <property type="component" value="Unassembled WGS sequence"/>
</dbReference>
<reference evidence="1" key="1">
    <citation type="submission" date="2020-12" db="EMBL/GenBank/DDBJ databases">
        <title>Ramlibacter sp. nov., isolated from a freshwater alga, Cryptomonas.</title>
        <authorList>
            <person name="Kim H.M."/>
            <person name="Jeon C.O."/>
        </authorList>
    </citation>
    <scope>NUCLEOTIDE SEQUENCE</scope>
    <source>
        <strain evidence="1">CrO1</strain>
    </source>
</reference>
<sequence length="76" mass="8265">MTPHAYTHFTLQAAPRAEHETLDQCAGRTGERPGEGLCSLRQRLLSDVGQTSGPSRYVSPSRAIRHAWASSSWSAA</sequence>
<keyword evidence="2" id="KW-1185">Reference proteome</keyword>
<comment type="caution">
    <text evidence="1">The sequence shown here is derived from an EMBL/GenBank/DDBJ whole genome shotgun (WGS) entry which is preliminary data.</text>
</comment>
<gene>
    <name evidence="1" type="ORF">I8E28_14345</name>
</gene>
<proteinExistence type="predicted"/>
<organism evidence="1 2">
    <name type="scientific">Ramlibacter algicola</name>
    <dbReference type="NCBI Taxonomy" id="2795217"/>
    <lineage>
        <taxon>Bacteria</taxon>
        <taxon>Pseudomonadati</taxon>
        <taxon>Pseudomonadota</taxon>
        <taxon>Betaproteobacteria</taxon>
        <taxon>Burkholderiales</taxon>
        <taxon>Comamonadaceae</taxon>
        <taxon>Ramlibacter</taxon>
    </lineage>
</organism>
<dbReference type="AlphaFoldDB" id="A0A934US22"/>
<dbReference type="RefSeq" id="WP_200788722.1">
    <property type="nucleotide sequence ID" value="NZ_JAEDAO010000001.1"/>
</dbReference>
<protein>
    <submittedName>
        <fullName evidence="1">Uncharacterized protein</fullName>
    </submittedName>
</protein>